<feature type="region of interest" description="Disordered" evidence="1">
    <location>
        <begin position="25"/>
        <end position="55"/>
    </location>
</feature>
<reference evidence="2 3" key="1">
    <citation type="submission" date="2023-05" db="EMBL/GenBank/DDBJ databases">
        <title>B98-5 Cell Line De Novo Hybrid Assembly: An Optical Mapping Approach.</title>
        <authorList>
            <person name="Kananen K."/>
            <person name="Auerbach J.A."/>
            <person name="Kautto E."/>
            <person name="Blachly J.S."/>
        </authorList>
    </citation>
    <scope>NUCLEOTIDE SEQUENCE [LARGE SCALE GENOMIC DNA]</scope>
    <source>
        <strain evidence="2">B95-8</strain>
        <tissue evidence="2">Cell line</tissue>
    </source>
</reference>
<comment type="caution">
    <text evidence="2">The sequence shown here is derived from an EMBL/GenBank/DDBJ whole genome shotgun (WGS) entry which is preliminary data.</text>
</comment>
<sequence length="55" mass="6355">MAKYRAIELAAETVAEADPQLFPRSPQEFCQRQSQSFPSTLMHRRHGHQTTRLIS</sequence>
<organism evidence="2 3">
    <name type="scientific">Saguinus oedipus</name>
    <name type="common">Cotton-top tamarin</name>
    <name type="synonym">Oedipomidas oedipus</name>
    <dbReference type="NCBI Taxonomy" id="9490"/>
    <lineage>
        <taxon>Eukaryota</taxon>
        <taxon>Metazoa</taxon>
        <taxon>Chordata</taxon>
        <taxon>Craniata</taxon>
        <taxon>Vertebrata</taxon>
        <taxon>Euteleostomi</taxon>
        <taxon>Mammalia</taxon>
        <taxon>Eutheria</taxon>
        <taxon>Euarchontoglires</taxon>
        <taxon>Primates</taxon>
        <taxon>Haplorrhini</taxon>
        <taxon>Platyrrhini</taxon>
        <taxon>Cebidae</taxon>
        <taxon>Callitrichinae</taxon>
        <taxon>Saguinus</taxon>
    </lineage>
</organism>
<evidence type="ECO:0000313" key="2">
    <source>
        <dbReference type="EMBL" id="KAK2109281.1"/>
    </source>
</evidence>
<feature type="compositionally biased region" description="Polar residues" evidence="1">
    <location>
        <begin position="28"/>
        <end position="39"/>
    </location>
</feature>
<evidence type="ECO:0000313" key="3">
    <source>
        <dbReference type="Proteomes" id="UP001266305"/>
    </source>
</evidence>
<dbReference type="Proteomes" id="UP001266305">
    <property type="component" value="Unassembled WGS sequence"/>
</dbReference>
<gene>
    <name evidence="2" type="ORF">P7K49_014446</name>
</gene>
<proteinExistence type="predicted"/>
<feature type="non-terminal residue" evidence="2">
    <location>
        <position position="55"/>
    </location>
</feature>
<dbReference type="EMBL" id="JASSZA010000006">
    <property type="protein sequence ID" value="KAK2109281.1"/>
    <property type="molecule type" value="Genomic_DNA"/>
</dbReference>
<name>A0ABQ9VJG2_SAGOE</name>
<accession>A0ABQ9VJG2</accession>
<protein>
    <submittedName>
        <fullName evidence="2">Uncharacterized protein</fullName>
    </submittedName>
</protein>
<evidence type="ECO:0000256" key="1">
    <source>
        <dbReference type="SAM" id="MobiDB-lite"/>
    </source>
</evidence>
<keyword evidence="3" id="KW-1185">Reference proteome</keyword>